<dbReference type="EMBL" id="JACOQK010000001">
    <property type="protein sequence ID" value="MBC5787159.1"/>
    <property type="molecule type" value="Genomic_DNA"/>
</dbReference>
<evidence type="ECO:0000313" key="2">
    <source>
        <dbReference type="Proteomes" id="UP000649151"/>
    </source>
</evidence>
<organism evidence="1 2">
    <name type="scientific">Clostridium facile</name>
    <dbReference type="NCBI Taxonomy" id="2763035"/>
    <lineage>
        <taxon>Bacteria</taxon>
        <taxon>Bacillati</taxon>
        <taxon>Bacillota</taxon>
        <taxon>Clostridia</taxon>
        <taxon>Eubacteriales</taxon>
        <taxon>Clostridiaceae</taxon>
        <taxon>Clostridium</taxon>
    </lineage>
</organism>
<reference evidence="1 2" key="1">
    <citation type="submission" date="2020-08" db="EMBL/GenBank/DDBJ databases">
        <title>Genome public.</title>
        <authorList>
            <person name="Liu C."/>
            <person name="Sun Q."/>
        </authorList>
    </citation>
    <scope>NUCLEOTIDE SEQUENCE [LARGE SCALE GENOMIC DNA]</scope>
    <source>
        <strain evidence="1 2">NSJ-27</strain>
    </source>
</reference>
<evidence type="ECO:0000313" key="1">
    <source>
        <dbReference type="EMBL" id="MBC5787159.1"/>
    </source>
</evidence>
<accession>A0ABR7IPV5</accession>
<sequence length="71" mass="8103">MVTEKMFNSIEEIQRLQELACSTDEDVTLHSLDEQIAVDAKSFIGLFSLDFNQPVKVVCDSEEFHKKLAKI</sequence>
<comment type="caution">
    <text evidence="1">The sequence shown here is derived from an EMBL/GenBank/DDBJ whole genome shotgun (WGS) entry which is preliminary data.</text>
</comment>
<evidence type="ECO:0008006" key="3">
    <source>
        <dbReference type="Google" id="ProtNLM"/>
    </source>
</evidence>
<protein>
    <recommendedName>
        <fullName evidence="3">PTS HPr component phosphorylation site</fullName>
    </recommendedName>
</protein>
<dbReference type="Proteomes" id="UP000649151">
    <property type="component" value="Unassembled WGS sequence"/>
</dbReference>
<keyword evidence="2" id="KW-1185">Reference proteome</keyword>
<proteinExistence type="predicted"/>
<name>A0ABR7IPV5_9CLOT</name>
<gene>
    <name evidence="1" type="ORF">H8Z77_03855</name>
</gene>
<dbReference type="RefSeq" id="WP_069988871.1">
    <property type="nucleotide sequence ID" value="NZ_JACOQK010000001.1"/>
</dbReference>